<dbReference type="InterPro" id="IPR041575">
    <property type="entry name" value="Rubredoxin_C"/>
</dbReference>
<dbReference type="SUPFAM" id="SSF51905">
    <property type="entry name" value="FAD/NAD(P)-binding domain"/>
    <property type="match status" value="2"/>
</dbReference>
<comment type="caution">
    <text evidence="24">The sequence shown here is derived from an EMBL/GenBank/DDBJ whole genome shotgun (WGS) entry which is preliminary data.</text>
</comment>
<feature type="domain" description="BFD-like [2Fe-2S]-binding" evidence="21">
    <location>
        <begin position="424"/>
        <end position="471"/>
    </location>
</feature>
<protein>
    <submittedName>
        <fullName evidence="24">Nitrite reductase large subunit NirB</fullName>
    </submittedName>
</protein>
<evidence type="ECO:0000256" key="7">
    <source>
        <dbReference type="ARBA" id="ARBA00022617"/>
    </source>
</evidence>
<dbReference type="InterPro" id="IPR016156">
    <property type="entry name" value="FAD/NAD-linked_Rdtase_dimer_sf"/>
</dbReference>
<evidence type="ECO:0000256" key="3">
    <source>
        <dbReference type="ARBA" id="ARBA00001974"/>
    </source>
</evidence>
<dbReference type="PRINTS" id="PR00411">
    <property type="entry name" value="PNDRDTASEI"/>
</dbReference>
<name>A0ABW4XLJ4_9GAMM</name>
<evidence type="ECO:0000256" key="13">
    <source>
        <dbReference type="ARBA" id="ARBA00023004"/>
    </source>
</evidence>
<evidence type="ECO:0000313" key="24">
    <source>
        <dbReference type="EMBL" id="MFD2095714.1"/>
    </source>
</evidence>
<keyword evidence="14" id="KW-0411">Iron-sulfur</keyword>
<evidence type="ECO:0000259" key="21">
    <source>
        <dbReference type="Pfam" id="PF04324"/>
    </source>
</evidence>
<dbReference type="SUPFAM" id="SSF55124">
    <property type="entry name" value="Nitrite/Sulfite reductase N-terminal domain-like"/>
    <property type="match status" value="1"/>
</dbReference>
<feature type="region of interest" description="Disordered" evidence="18">
    <location>
        <begin position="829"/>
        <end position="862"/>
    </location>
</feature>
<feature type="compositionally biased region" description="Basic and acidic residues" evidence="18">
    <location>
        <begin position="829"/>
        <end position="843"/>
    </location>
</feature>
<dbReference type="PANTHER" id="PTHR43809">
    <property type="entry name" value="NITRITE REDUCTASE (NADH) LARGE SUBUNIT"/>
    <property type="match status" value="1"/>
</dbReference>
<comment type="cofactor">
    <cofactor evidence="16">
        <name>[2Fe-2S] cluster</name>
        <dbReference type="ChEBI" id="CHEBI:190135"/>
    </cofactor>
</comment>
<dbReference type="InterPro" id="IPR052034">
    <property type="entry name" value="NasD-like"/>
</dbReference>
<dbReference type="Pfam" id="PF03460">
    <property type="entry name" value="NIR_SIR_ferr"/>
    <property type="match status" value="1"/>
</dbReference>
<keyword evidence="9" id="KW-0001">2Fe-2S</keyword>
<evidence type="ECO:0000259" key="19">
    <source>
        <dbReference type="Pfam" id="PF01077"/>
    </source>
</evidence>
<dbReference type="Pfam" id="PF04324">
    <property type="entry name" value="Fer2_BFD"/>
    <property type="match status" value="1"/>
</dbReference>
<dbReference type="InterPro" id="IPR041854">
    <property type="entry name" value="BFD-like_2Fe2S-bd_dom_sf"/>
</dbReference>
<dbReference type="Pfam" id="PF07992">
    <property type="entry name" value="Pyr_redox_2"/>
    <property type="match status" value="1"/>
</dbReference>
<keyword evidence="25" id="KW-1185">Reference proteome</keyword>
<dbReference type="Pfam" id="PF18267">
    <property type="entry name" value="Rubredoxin_C"/>
    <property type="match status" value="1"/>
</dbReference>
<organism evidence="24 25">
    <name type="scientific">Corallincola platygyrae</name>
    <dbReference type="NCBI Taxonomy" id="1193278"/>
    <lineage>
        <taxon>Bacteria</taxon>
        <taxon>Pseudomonadati</taxon>
        <taxon>Pseudomonadota</taxon>
        <taxon>Gammaproteobacteria</taxon>
        <taxon>Alteromonadales</taxon>
        <taxon>Psychromonadaceae</taxon>
        <taxon>Corallincola</taxon>
    </lineage>
</organism>
<dbReference type="InterPro" id="IPR017121">
    <property type="entry name" value="Nitrite_Rdtase_lsu"/>
</dbReference>
<evidence type="ECO:0000256" key="11">
    <source>
        <dbReference type="ARBA" id="ARBA00022827"/>
    </source>
</evidence>
<dbReference type="SUPFAM" id="SSF56014">
    <property type="entry name" value="Nitrite and sulphite reductase 4Fe-4S domain-like"/>
    <property type="match status" value="1"/>
</dbReference>
<evidence type="ECO:0000256" key="4">
    <source>
        <dbReference type="ARBA" id="ARBA00005096"/>
    </source>
</evidence>
<dbReference type="PIRSF" id="PIRSF037149">
    <property type="entry name" value="NirB"/>
    <property type="match status" value="1"/>
</dbReference>
<accession>A0ABW4XLJ4</accession>
<keyword evidence="12" id="KW-0560">Oxidoreductase</keyword>
<dbReference type="CDD" id="cd19944">
    <property type="entry name" value="NirB_Fer2_BFD-like_2"/>
    <property type="match status" value="1"/>
</dbReference>
<dbReference type="NCBIfam" id="NF011565">
    <property type="entry name" value="PRK14989.1"/>
    <property type="match status" value="1"/>
</dbReference>
<keyword evidence="6" id="KW-0004">4Fe-4S</keyword>
<dbReference type="InterPro" id="IPR045854">
    <property type="entry name" value="NO2/SO3_Rdtase_4Fe4S_sf"/>
</dbReference>
<evidence type="ECO:0000256" key="6">
    <source>
        <dbReference type="ARBA" id="ARBA00022485"/>
    </source>
</evidence>
<comment type="cofactor">
    <cofactor evidence="2">
        <name>[4Fe-4S] cluster</name>
        <dbReference type="ChEBI" id="CHEBI:49883"/>
    </cofactor>
</comment>
<evidence type="ECO:0000313" key="25">
    <source>
        <dbReference type="Proteomes" id="UP001597380"/>
    </source>
</evidence>
<keyword evidence="10" id="KW-0479">Metal-binding</keyword>
<evidence type="ECO:0000256" key="10">
    <source>
        <dbReference type="ARBA" id="ARBA00022723"/>
    </source>
</evidence>
<dbReference type="Proteomes" id="UP001597380">
    <property type="component" value="Unassembled WGS sequence"/>
</dbReference>
<comment type="similarity">
    <text evidence="5">Belongs to the nitrite and sulfite reductase 4Fe-4S domain family.</text>
</comment>
<dbReference type="InterPro" id="IPR006066">
    <property type="entry name" value="NO2/SO3_Rdtase_FeS/sirohaem_BS"/>
</dbReference>
<dbReference type="Gene3D" id="3.30.390.30">
    <property type="match status" value="1"/>
</dbReference>
<dbReference type="InterPro" id="IPR036188">
    <property type="entry name" value="FAD/NAD-bd_sf"/>
</dbReference>
<dbReference type="InterPro" id="IPR006067">
    <property type="entry name" value="NO2/SO3_Rdtase_4Fe4S_dom"/>
</dbReference>
<feature type="domain" description="FAD/NAD(P)-binding" evidence="22">
    <location>
        <begin position="4"/>
        <end position="305"/>
    </location>
</feature>
<dbReference type="InterPro" id="IPR012744">
    <property type="entry name" value="Nitri_red_NirB"/>
</dbReference>
<evidence type="ECO:0000256" key="15">
    <source>
        <dbReference type="ARBA" id="ARBA00023063"/>
    </source>
</evidence>
<feature type="domain" description="Nitrite/sulphite reductase 4Fe-4S" evidence="19">
    <location>
        <begin position="633"/>
        <end position="770"/>
    </location>
</feature>
<evidence type="ECO:0000259" key="20">
    <source>
        <dbReference type="Pfam" id="PF03460"/>
    </source>
</evidence>
<evidence type="ECO:0000259" key="23">
    <source>
        <dbReference type="Pfam" id="PF18267"/>
    </source>
</evidence>
<evidence type="ECO:0000256" key="14">
    <source>
        <dbReference type="ARBA" id="ARBA00023014"/>
    </source>
</evidence>
<keyword evidence="8 17" id="KW-0285">Flavoprotein</keyword>
<evidence type="ECO:0000256" key="8">
    <source>
        <dbReference type="ARBA" id="ARBA00022630"/>
    </source>
</evidence>
<dbReference type="InterPro" id="IPR005117">
    <property type="entry name" value="NiRdtase/SiRdtase_haem-b_fer"/>
</dbReference>
<evidence type="ECO:0000256" key="17">
    <source>
        <dbReference type="PIRNR" id="PIRNR037149"/>
    </source>
</evidence>
<evidence type="ECO:0000256" key="9">
    <source>
        <dbReference type="ARBA" id="ARBA00022714"/>
    </source>
</evidence>
<gene>
    <name evidence="24" type="primary">nirB</name>
    <name evidence="24" type="ORF">ACFSJ3_06935</name>
</gene>
<evidence type="ECO:0000256" key="1">
    <source>
        <dbReference type="ARBA" id="ARBA00001929"/>
    </source>
</evidence>
<evidence type="ECO:0000256" key="12">
    <source>
        <dbReference type="ARBA" id="ARBA00023002"/>
    </source>
</evidence>
<reference evidence="25" key="1">
    <citation type="journal article" date="2019" name="Int. J. Syst. Evol. Microbiol.">
        <title>The Global Catalogue of Microorganisms (GCM) 10K type strain sequencing project: providing services to taxonomists for standard genome sequencing and annotation.</title>
        <authorList>
            <consortium name="The Broad Institute Genomics Platform"/>
            <consortium name="The Broad Institute Genome Sequencing Center for Infectious Disease"/>
            <person name="Wu L."/>
            <person name="Ma J."/>
        </authorList>
    </citation>
    <scope>NUCLEOTIDE SEQUENCE [LARGE SCALE GENOMIC DNA]</scope>
    <source>
        <strain evidence="25">CGMCC 1.10992</strain>
    </source>
</reference>
<sequence>MTQKKVIVVGNGMVGHKFIDELANHDQADSYQITTFSEEPRLAYDRVQLSSYFSGATVDDLMMTSEAYYDERNVRHLVNQQVVSIDKDAKTITTDKGLVESYDKLVLATGSFPFVPPIPGKDQDHCLVYRTIEDLEDITASAKDSKIGVVVGGGLLGLECANALKNLGLQTHVVEFAPRLMAVQLDEGGGKLLRRKIEDLGVSVHTEKNTTEIVAGDTCRYRMNFADGSFLETDMIVFSAGIRPRDNLAREFDIEIGPRGGITIDNKCQTSVDDIYAVGECALWDGKIFGLVAPGYQMAKAAVSQITGGDEEFAGADMSTKLKLLGVDVASIGDAMAKSEGAQSYTFIDEYTQVYKKLVVSSDNKKLLGAVLVGDVDAYGTLLQLHLNDMELPDAPEALILPAIDGEEGGAAGLGVDALPDSAVICSCHDVTKGDLIAAVQGGADDIAALKGETKAATGCGGCLALVGQVMNAELLNLGVEVNDHICEHFDHSRQELADIVRAKEITSFDQLLKEHGRGLGCEICKPAVGSILASYNNDYILKKEHIGLQDTNDIFLGNMQKDGTYSVVPRVPGGEITPDQLIAIGEIAKEYDLYTKITGGQRVDLFGAQLHELPTIWKKLIDAGMETGHAYGKSVRTVKSCVGSTWCRYGVDDSVGLAIEVEHRYKGLRAPHKLKFAVSGCTRECAEAQSKDVGIIATENGWNLYLCGNGGMRPRHADLFASDLDKETLIKYVDRFLMFYIRTADRLQRTSVWMENLEGGLDYLRKVIIEDSLNIGEELEAEMTKVIDTYQCEWKTTIEDADKLKRFSHFINSDDTDSELQYVVERGQRRPATEAERAEAADKAAANASSDKSLNVVELVD</sequence>
<evidence type="ECO:0000256" key="2">
    <source>
        <dbReference type="ARBA" id="ARBA00001966"/>
    </source>
</evidence>
<dbReference type="InterPro" id="IPR023753">
    <property type="entry name" value="FAD/NAD-binding_dom"/>
</dbReference>
<dbReference type="PRINTS" id="PR00397">
    <property type="entry name" value="SIROHAEM"/>
</dbReference>
<feature type="domain" description="Nitrite/Sulfite reductase ferredoxin-like" evidence="20">
    <location>
        <begin position="561"/>
        <end position="622"/>
    </location>
</feature>
<proteinExistence type="inferred from homology"/>
<keyword evidence="7" id="KW-0349">Heme</keyword>
<keyword evidence="11 17" id="KW-0274">FAD</keyword>
<dbReference type="EMBL" id="JBHUHT010000009">
    <property type="protein sequence ID" value="MFD2095714.1"/>
    <property type="molecule type" value="Genomic_DNA"/>
</dbReference>
<evidence type="ECO:0000256" key="16">
    <source>
        <dbReference type="ARBA" id="ARBA00034078"/>
    </source>
</evidence>
<dbReference type="NCBIfam" id="TIGR02374">
    <property type="entry name" value="nitri_red_nirB"/>
    <property type="match status" value="1"/>
</dbReference>
<keyword evidence="13" id="KW-0408">Iron</keyword>
<dbReference type="RefSeq" id="WP_345340216.1">
    <property type="nucleotide sequence ID" value="NZ_BAABLI010000014.1"/>
</dbReference>
<dbReference type="Gene3D" id="3.50.50.60">
    <property type="entry name" value="FAD/NAD(P)-binding domain"/>
    <property type="match status" value="2"/>
</dbReference>
<evidence type="ECO:0000256" key="18">
    <source>
        <dbReference type="SAM" id="MobiDB-lite"/>
    </source>
</evidence>
<dbReference type="Pfam" id="PF01077">
    <property type="entry name" value="NIR_SIR"/>
    <property type="match status" value="1"/>
</dbReference>
<feature type="domain" description="NADH-rubredoxin oxidoreductase C-terminal" evidence="23">
    <location>
        <begin position="319"/>
        <end position="382"/>
    </location>
</feature>
<dbReference type="InterPro" id="IPR036136">
    <property type="entry name" value="Nit/Sulf_reduc_fer-like_dom_sf"/>
</dbReference>
<comment type="cofactor">
    <cofactor evidence="3 17">
        <name>FAD</name>
        <dbReference type="ChEBI" id="CHEBI:57692"/>
    </cofactor>
</comment>
<dbReference type="PROSITE" id="PS00365">
    <property type="entry name" value="NIR_SIR"/>
    <property type="match status" value="1"/>
</dbReference>
<keyword evidence="15 17" id="KW-0534">Nitrate assimilation</keyword>
<evidence type="ECO:0000256" key="5">
    <source>
        <dbReference type="ARBA" id="ARBA00010429"/>
    </source>
</evidence>
<dbReference type="Gene3D" id="1.10.10.1100">
    <property type="entry name" value="BFD-like [2Fe-2S]-binding domain"/>
    <property type="match status" value="1"/>
</dbReference>
<dbReference type="Gene3D" id="3.30.413.10">
    <property type="entry name" value="Sulfite Reductase Hemoprotein, domain 1"/>
    <property type="match status" value="1"/>
</dbReference>
<dbReference type="PRINTS" id="PR00368">
    <property type="entry name" value="FADPNR"/>
</dbReference>
<dbReference type="InterPro" id="IPR007419">
    <property type="entry name" value="BFD-like_2Fe2S-bd_dom"/>
</dbReference>
<comment type="pathway">
    <text evidence="4">Nitrogen metabolism; nitrate reduction (assimilation).</text>
</comment>
<dbReference type="PANTHER" id="PTHR43809:SF1">
    <property type="entry name" value="NITRITE REDUCTASE (NADH) LARGE SUBUNIT"/>
    <property type="match status" value="1"/>
</dbReference>
<evidence type="ECO:0000259" key="22">
    <source>
        <dbReference type="Pfam" id="PF07992"/>
    </source>
</evidence>
<comment type="cofactor">
    <cofactor evidence="1">
        <name>siroheme</name>
        <dbReference type="ChEBI" id="CHEBI:60052"/>
    </cofactor>
</comment>